<name>A0A427B528_ENSVE</name>
<sequence length="244" mass="27480">MASKPMFPSISPTPRGAGRYQQTLEKKQRSRRSLHNSPAHARGRRYGVRAGRDDAPHGPFIPGFPPCGARRRNLPRPDDVSGLLHSRLQQPRQGPPRPNQRRVGPTLRLGSRCHRRWTITRTLAGNKQMIGAFPRAPQPGASREAFAQETTWSSNSRRIFPLPRPTSTRLRVRRYTDLLDPREPHPLASRCVRDNASTVEKISTPLSSYTPRLAVDDGIPRESRSHGRILGVGCGKRYLGIQRF</sequence>
<reference evidence="2 3" key="1">
    <citation type="journal article" date="2014" name="Agronomy (Basel)">
        <title>A Draft Genome Sequence for Ensete ventricosum, the Drought-Tolerant Tree Against Hunger.</title>
        <authorList>
            <person name="Harrison J."/>
            <person name="Moore K.A."/>
            <person name="Paszkiewicz K."/>
            <person name="Jones T."/>
            <person name="Grant M."/>
            <person name="Ambacheew D."/>
            <person name="Muzemil S."/>
            <person name="Studholme D.J."/>
        </authorList>
    </citation>
    <scope>NUCLEOTIDE SEQUENCE [LARGE SCALE GENOMIC DNA]</scope>
</reference>
<dbReference type="Proteomes" id="UP000287651">
    <property type="component" value="Unassembled WGS sequence"/>
</dbReference>
<proteinExistence type="predicted"/>
<evidence type="ECO:0000256" key="1">
    <source>
        <dbReference type="SAM" id="MobiDB-lite"/>
    </source>
</evidence>
<feature type="region of interest" description="Disordered" evidence="1">
    <location>
        <begin position="1"/>
        <end position="105"/>
    </location>
</feature>
<comment type="caution">
    <text evidence="2">The sequence shown here is derived from an EMBL/GenBank/DDBJ whole genome shotgun (WGS) entry which is preliminary data.</text>
</comment>
<dbReference type="AlphaFoldDB" id="A0A427B528"/>
<dbReference type="EMBL" id="AMZH03000470">
    <property type="protein sequence ID" value="RRT83578.1"/>
    <property type="molecule type" value="Genomic_DNA"/>
</dbReference>
<organism evidence="2 3">
    <name type="scientific">Ensete ventricosum</name>
    <name type="common">Abyssinian banana</name>
    <name type="synonym">Musa ensete</name>
    <dbReference type="NCBI Taxonomy" id="4639"/>
    <lineage>
        <taxon>Eukaryota</taxon>
        <taxon>Viridiplantae</taxon>
        <taxon>Streptophyta</taxon>
        <taxon>Embryophyta</taxon>
        <taxon>Tracheophyta</taxon>
        <taxon>Spermatophyta</taxon>
        <taxon>Magnoliopsida</taxon>
        <taxon>Liliopsida</taxon>
        <taxon>Zingiberales</taxon>
        <taxon>Musaceae</taxon>
        <taxon>Ensete</taxon>
    </lineage>
</organism>
<protein>
    <submittedName>
        <fullName evidence="2">Uncharacterized protein</fullName>
    </submittedName>
</protein>
<accession>A0A427B528</accession>
<evidence type="ECO:0000313" key="3">
    <source>
        <dbReference type="Proteomes" id="UP000287651"/>
    </source>
</evidence>
<gene>
    <name evidence="2" type="ORF">B296_00001637</name>
</gene>
<evidence type="ECO:0000313" key="2">
    <source>
        <dbReference type="EMBL" id="RRT83578.1"/>
    </source>
</evidence>